<dbReference type="EMBL" id="CP017817">
    <property type="protein sequence ID" value="APA09217.1"/>
    <property type="molecule type" value="Genomic_DNA"/>
</dbReference>
<protein>
    <recommendedName>
        <fullName evidence="1">MmgE/PrpD N-terminal domain-containing protein</fullName>
    </recommendedName>
</protein>
<dbReference type="Proteomes" id="UP000177798">
    <property type="component" value="Chromosome 4"/>
</dbReference>
<dbReference type="Pfam" id="PF03972">
    <property type="entry name" value="MmgE_PrpD_N"/>
    <property type="match status" value="1"/>
</dbReference>
<name>A0A1D9Q2R2_SCLS1</name>
<proteinExistence type="predicted"/>
<dbReference type="InterPro" id="IPR045336">
    <property type="entry name" value="MmgE_PrpD_N"/>
</dbReference>
<accession>A0A1D9Q2R2</accession>
<reference evidence="3" key="1">
    <citation type="journal article" date="2017" name="Genome Biol. Evol.">
        <title>The complete genome sequence of the phytopathogenic fungus Sclerotinia sclerotiorum reveals insights into the genome architecture of broad host range pathogens.</title>
        <authorList>
            <person name="Derbyshire M."/>
            <person name="Denton-Giles M."/>
            <person name="Hegedus D."/>
            <person name="Seifbarghy S."/>
            <person name="Rollins J."/>
            <person name="van Kan J."/>
            <person name="Seidl M.F."/>
            <person name="Faino L."/>
            <person name="Mbengue M."/>
            <person name="Navaud O."/>
            <person name="Raffaele S."/>
            <person name="Hammond-Kosack K."/>
            <person name="Heard S."/>
            <person name="Oliver R."/>
        </authorList>
    </citation>
    <scope>NUCLEOTIDE SEQUENCE [LARGE SCALE GENOMIC DNA]</scope>
    <source>
        <strain evidence="3">ATCC 18683 / 1980 / Ss-1</strain>
    </source>
</reference>
<dbReference type="SUPFAM" id="SSF103378">
    <property type="entry name" value="2-methylcitrate dehydratase PrpD"/>
    <property type="match status" value="1"/>
</dbReference>
<organism evidence="2 3">
    <name type="scientific">Sclerotinia sclerotiorum (strain ATCC 18683 / 1980 / Ss-1)</name>
    <name type="common">White mold</name>
    <name type="synonym">Whetzelinia sclerotiorum</name>
    <dbReference type="NCBI Taxonomy" id="665079"/>
    <lineage>
        <taxon>Eukaryota</taxon>
        <taxon>Fungi</taxon>
        <taxon>Dikarya</taxon>
        <taxon>Ascomycota</taxon>
        <taxon>Pezizomycotina</taxon>
        <taxon>Leotiomycetes</taxon>
        <taxon>Helotiales</taxon>
        <taxon>Sclerotiniaceae</taxon>
        <taxon>Sclerotinia</taxon>
    </lineage>
</organism>
<dbReference type="InterPro" id="IPR036148">
    <property type="entry name" value="MmgE/PrpD_sf"/>
</dbReference>
<evidence type="ECO:0000313" key="3">
    <source>
        <dbReference type="Proteomes" id="UP000177798"/>
    </source>
</evidence>
<dbReference type="VEuPathDB" id="FungiDB:sscle_04g039870"/>
<dbReference type="OrthoDB" id="10267976at2759"/>
<dbReference type="InterPro" id="IPR042183">
    <property type="entry name" value="MmgE/PrpD_sf_1"/>
</dbReference>
<evidence type="ECO:0000259" key="1">
    <source>
        <dbReference type="Pfam" id="PF03972"/>
    </source>
</evidence>
<dbReference type="GO" id="GO:0016829">
    <property type="term" value="F:lyase activity"/>
    <property type="evidence" value="ECO:0007669"/>
    <property type="project" value="InterPro"/>
</dbReference>
<evidence type="ECO:0000313" key="2">
    <source>
        <dbReference type="EMBL" id="APA09217.1"/>
    </source>
</evidence>
<feature type="domain" description="MmgE/PrpD N-terminal" evidence="1">
    <location>
        <begin position="41"/>
        <end position="119"/>
    </location>
</feature>
<dbReference type="AlphaFoldDB" id="A0A1D9Q2R2"/>
<gene>
    <name evidence="2" type="ORF">sscle_04g039870</name>
</gene>
<sequence>MLSELLCEGFITGPDTPSVEYASQSPFPGTLLTSLLDHKGSRRVDAQHTALLDGIASYVYGYDDTRLDKVIHPIGPAASVLLAVAEWNSDFLGKVILLVLTVCVEVECKVVMEVRPEHHAVG</sequence>
<dbReference type="RefSeq" id="XP_001584810.1">
    <property type="nucleotide sequence ID" value="XM_001584760.1"/>
</dbReference>
<dbReference type="Gene3D" id="1.10.4100.10">
    <property type="entry name" value="2-methylcitrate dehydratase PrpD"/>
    <property type="match status" value="1"/>
</dbReference>
<dbReference type="KEGG" id="ssl:SS1G_14265"/>